<dbReference type="InterPro" id="IPR051781">
    <property type="entry name" value="Metallo-dep_Hydrolase"/>
</dbReference>
<dbReference type="Pfam" id="PF01979">
    <property type="entry name" value="Amidohydro_1"/>
    <property type="match status" value="1"/>
</dbReference>
<dbReference type="Gene3D" id="2.30.40.10">
    <property type="entry name" value="Urease, subunit C, domain 1"/>
    <property type="match status" value="1"/>
</dbReference>
<dbReference type="Gene3D" id="3.20.20.140">
    <property type="entry name" value="Metal-dependent hydrolases"/>
    <property type="match status" value="1"/>
</dbReference>
<dbReference type="SUPFAM" id="SSF51338">
    <property type="entry name" value="Composite domain of metallo-dependent hydrolases"/>
    <property type="match status" value="1"/>
</dbReference>
<evidence type="ECO:0000259" key="1">
    <source>
        <dbReference type="Pfam" id="PF01979"/>
    </source>
</evidence>
<proteinExistence type="predicted"/>
<reference evidence="2 3" key="1">
    <citation type="submission" date="2017-05" db="EMBL/GenBank/DDBJ databases">
        <authorList>
            <person name="Varghese N."/>
            <person name="Submissions S."/>
        </authorList>
    </citation>
    <scope>NUCLEOTIDE SEQUENCE [LARGE SCALE GENOMIC DNA]</scope>
    <source>
        <strain evidence="2 3">DSM 15360</strain>
    </source>
</reference>
<dbReference type="Proteomes" id="UP001157915">
    <property type="component" value="Unassembled WGS sequence"/>
</dbReference>
<accession>A0ABY1NY18</accession>
<evidence type="ECO:0000313" key="2">
    <source>
        <dbReference type="EMBL" id="SMP21272.1"/>
    </source>
</evidence>
<keyword evidence="3" id="KW-1185">Reference proteome</keyword>
<protein>
    <submittedName>
        <fullName evidence="2">Amidohydrolase family protein</fullName>
    </submittedName>
</protein>
<dbReference type="PANTHER" id="PTHR43135">
    <property type="entry name" value="ALPHA-D-RIBOSE 1-METHYLPHOSPHONATE 5-TRIPHOSPHATE DIPHOSPHATASE"/>
    <property type="match status" value="1"/>
</dbReference>
<comment type="caution">
    <text evidence="2">The sequence shown here is derived from an EMBL/GenBank/DDBJ whole genome shotgun (WGS) entry which is preliminary data.</text>
</comment>
<gene>
    <name evidence="2" type="ORF">SAMN06265367_103264</name>
</gene>
<organism evidence="2 3">
    <name type="scientific">Algoriphagus winogradskyi</name>
    <dbReference type="NCBI Taxonomy" id="237017"/>
    <lineage>
        <taxon>Bacteria</taxon>
        <taxon>Pseudomonadati</taxon>
        <taxon>Bacteroidota</taxon>
        <taxon>Cytophagia</taxon>
        <taxon>Cytophagales</taxon>
        <taxon>Cyclobacteriaceae</taxon>
        <taxon>Algoriphagus</taxon>
    </lineage>
</organism>
<name>A0ABY1NY18_9BACT</name>
<dbReference type="EMBL" id="FXUA01000003">
    <property type="protein sequence ID" value="SMP21272.1"/>
    <property type="molecule type" value="Genomic_DNA"/>
</dbReference>
<dbReference type="PANTHER" id="PTHR43135:SF3">
    <property type="entry name" value="ALPHA-D-RIBOSE 1-METHYLPHOSPHONATE 5-TRIPHOSPHATE DIPHOSPHATASE"/>
    <property type="match status" value="1"/>
</dbReference>
<feature type="domain" description="Amidohydrolase-related" evidence="1">
    <location>
        <begin position="41"/>
        <end position="103"/>
    </location>
</feature>
<dbReference type="InterPro" id="IPR011059">
    <property type="entry name" value="Metal-dep_hydrolase_composite"/>
</dbReference>
<sequence length="113" mass="12990">MFWGWIKAKLRYLFDSQFYEKNTFLNVPGFSIHYEIELISKAGMSNTEILKSGSVNPARYFGEEEEWGVIKAGASADFVLVQGNRLEDLATLKNPIMVVMKGRFMIEMRLKSN</sequence>
<evidence type="ECO:0000313" key="3">
    <source>
        <dbReference type="Proteomes" id="UP001157915"/>
    </source>
</evidence>
<dbReference type="InterPro" id="IPR006680">
    <property type="entry name" value="Amidohydro-rel"/>
</dbReference>